<evidence type="ECO:0000256" key="5">
    <source>
        <dbReference type="ARBA" id="ARBA00023136"/>
    </source>
</evidence>
<dbReference type="InterPro" id="IPR038213">
    <property type="entry name" value="IFI6/IFI27-like_sf"/>
</dbReference>
<evidence type="ECO:0000256" key="6">
    <source>
        <dbReference type="SAM" id="Phobius"/>
    </source>
</evidence>
<dbReference type="InterPro" id="IPR009311">
    <property type="entry name" value="IFI6/IFI27-like"/>
</dbReference>
<keyword evidence="4 6" id="KW-1133">Transmembrane helix</keyword>
<proteinExistence type="inferred from homology"/>
<evidence type="ECO:0000256" key="2">
    <source>
        <dbReference type="ARBA" id="ARBA00007262"/>
    </source>
</evidence>
<dbReference type="Pfam" id="PF06140">
    <property type="entry name" value="Ifi-6-16"/>
    <property type="match status" value="1"/>
</dbReference>
<evidence type="ECO:0000256" key="1">
    <source>
        <dbReference type="ARBA" id="ARBA00004141"/>
    </source>
</evidence>
<dbReference type="AlphaFoldDB" id="A0ABD1YGX9"/>
<feature type="transmembrane region" description="Helical" evidence="6">
    <location>
        <begin position="78"/>
        <end position="97"/>
    </location>
</feature>
<dbReference type="EMBL" id="JBHFFA010000004">
    <property type="protein sequence ID" value="KAL2628932.1"/>
    <property type="molecule type" value="Genomic_DNA"/>
</dbReference>
<feature type="transmembrane region" description="Helical" evidence="6">
    <location>
        <begin position="38"/>
        <end position="66"/>
    </location>
</feature>
<comment type="caution">
    <text evidence="7">The sequence shown here is derived from an EMBL/GenBank/DDBJ whole genome shotgun (WGS) entry which is preliminary data.</text>
</comment>
<dbReference type="Gene3D" id="6.10.110.10">
    <property type="match status" value="1"/>
</dbReference>
<comment type="similarity">
    <text evidence="2">Belongs to the IFI6/IFI27 family.</text>
</comment>
<dbReference type="Proteomes" id="UP001605036">
    <property type="component" value="Unassembled WGS sequence"/>
</dbReference>
<evidence type="ECO:0000313" key="8">
    <source>
        <dbReference type="Proteomes" id="UP001605036"/>
    </source>
</evidence>
<comment type="subcellular location">
    <subcellularLocation>
        <location evidence="1">Membrane</location>
        <topology evidence="1">Multi-pass membrane protein</topology>
    </subcellularLocation>
</comment>
<evidence type="ECO:0000313" key="7">
    <source>
        <dbReference type="EMBL" id="KAL2628932.1"/>
    </source>
</evidence>
<sequence>MGRVGKILAGATIVTGVALLATPLAIPAVVSSLGFGPAGIAAGFLAASFMASYGGTVGAGSVCAILQSIGAVGTFTGATAVATAGAGITGVGVAAAVA</sequence>
<evidence type="ECO:0000256" key="3">
    <source>
        <dbReference type="ARBA" id="ARBA00022692"/>
    </source>
</evidence>
<dbReference type="GO" id="GO:0016020">
    <property type="term" value="C:membrane"/>
    <property type="evidence" value="ECO:0007669"/>
    <property type="project" value="UniProtKB-SubCell"/>
</dbReference>
<keyword evidence="8" id="KW-1185">Reference proteome</keyword>
<name>A0ABD1YGX9_9MARC</name>
<protein>
    <submittedName>
        <fullName evidence="7">Uncharacterized protein</fullName>
    </submittedName>
</protein>
<reference evidence="7 8" key="1">
    <citation type="submission" date="2024-09" db="EMBL/GenBank/DDBJ databases">
        <title>Chromosome-scale assembly of Riccia fluitans.</title>
        <authorList>
            <person name="Paukszto L."/>
            <person name="Sawicki J."/>
            <person name="Karawczyk K."/>
            <person name="Piernik-Szablinska J."/>
            <person name="Szczecinska M."/>
            <person name="Mazdziarz M."/>
        </authorList>
    </citation>
    <scope>NUCLEOTIDE SEQUENCE [LARGE SCALE GENOMIC DNA]</scope>
    <source>
        <strain evidence="7">Rf_01</strain>
        <tissue evidence="7">Aerial parts of the thallus</tissue>
    </source>
</reference>
<evidence type="ECO:0000256" key="4">
    <source>
        <dbReference type="ARBA" id="ARBA00022989"/>
    </source>
</evidence>
<keyword evidence="3 6" id="KW-0812">Transmembrane</keyword>
<keyword evidence="5 6" id="KW-0472">Membrane</keyword>
<feature type="transmembrane region" description="Helical" evidence="6">
    <location>
        <begin position="7"/>
        <end position="26"/>
    </location>
</feature>
<accession>A0ABD1YGX9</accession>
<organism evidence="7 8">
    <name type="scientific">Riccia fluitans</name>
    <dbReference type="NCBI Taxonomy" id="41844"/>
    <lineage>
        <taxon>Eukaryota</taxon>
        <taxon>Viridiplantae</taxon>
        <taxon>Streptophyta</taxon>
        <taxon>Embryophyta</taxon>
        <taxon>Marchantiophyta</taxon>
        <taxon>Marchantiopsida</taxon>
        <taxon>Marchantiidae</taxon>
        <taxon>Marchantiales</taxon>
        <taxon>Ricciaceae</taxon>
        <taxon>Riccia</taxon>
    </lineage>
</organism>
<gene>
    <name evidence="7" type="ORF">R1flu_013618</name>
</gene>